<keyword evidence="2" id="KW-1185">Reference proteome</keyword>
<accession>V9WCP3</accession>
<gene>
    <name evidence="1" type="ORF">ERIC2_c31280</name>
</gene>
<sequence length="56" mass="6318">MTLTREIPDPHAKPGQDKNLFQPLPFFMVRTPLLSIEKYKQLTESGKPGILGPLID</sequence>
<name>V9WCP3_9BACL</name>
<organism evidence="1 2">
    <name type="scientific">Paenibacillus larvae subsp. larvae DSM 25430</name>
    <dbReference type="NCBI Taxonomy" id="697284"/>
    <lineage>
        <taxon>Bacteria</taxon>
        <taxon>Bacillati</taxon>
        <taxon>Bacillota</taxon>
        <taxon>Bacilli</taxon>
        <taxon>Bacillales</taxon>
        <taxon>Paenibacillaceae</taxon>
        <taxon>Paenibacillus</taxon>
    </lineage>
</organism>
<dbReference type="HOGENOM" id="CLU_3009981_0_0_9"/>
<protein>
    <submittedName>
        <fullName evidence="1">MutB-like protein</fullName>
    </submittedName>
</protein>
<dbReference type="EMBL" id="CP003355">
    <property type="protein sequence ID" value="AHD06882.1"/>
    <property type="molecule type" value="Genomic_DNA"/>
</dbReference>
<dbReference type="AlphaFoldDB" id="V9WCP3"/>
<proteinExistence type="predicted"/>
<reference evidence="1 2" key="1">
    <citation type="journal article" date="2014" name="PLoS ONE">
        <title>How to Kill the Honey Bee Larva: Genomic Potential and Virulence Mechanisms of Paenibacillus larvae.</title>
        <authorList>
            <person name="Djukic M."/>
            <person name="Brzuszkiewicz E."/>
            <person name="Funfhaus A."/>
            <person name="Voss J."/>
            <person name="Gollnow K."/>
            <person name="Poppinga L."/>
            <person name="Liesegang H."/>
            <person name="Garcia-Gonzalez E."/>
            <person name="Genersch E."/>
            <person name="Daniel R."/>
        </authorList>
    </citation>
    <scope>NUCLEOTIDE SEQUENCE [LARGE SCALE GENOMIC DNA]</scope>
    <source>
        <strain evidence="1 2">DSM 25430</strain>
    </source>
</reference>
<evidence type="ECO:0000313" key="2">
    <source>
        <dbReference type="Proteomes" id="UP000029431"/>
    </source>
</evidence>
<dbReference type="Proteomes" id="UP000029431">
    <property type="component" value="Chromosome"/>
</dbReference>
<dbReference type="KEGG" id="plv:ERIC2_c31280"/>
<dbReference type="PATRIC" id="fig|697284.3.peg.2964"/>
<evidence type="ECO:0000313" key="1">
    <source>
        <dbReference type="EMBL" id="AHD06882.1"/>
    </source>
</evidence>